<evidence type="ECO:0000313" key="3">
    <source>
        <dbReference type="Proteomes" id="UP001398556"/>
    </source>
</evidence>
<keyword evidence="1" id="KW-1133">Transmembrane helix</keyword>
<name>A0ABU9HLE1_9FLAO</name>
<keyword evidence="3" id="KW-1185">Reference proteome</keyword>
<protein>
    <recommendedName>
        <fullName evidence="4">DUF3592 domain-containing protein</fullName>
    </recommendedName>
</protein>
<organism evidence="2 3">
    <name type="scientific">Flavobacterium flavipallidum</name>
    <dbReference type="NCBI Taxonomy" id="3139140"/>
    <lineage>
        <taxon>Bacteria</taxon>
        <taxon>Pseudomonadati</taxon>
        <taxon>Bacteroidota</taxon>
        <taxon>Flavobacteriia</taxon>
        <taxon>Flavobacteriales</taxon>
        <taxon>Flavobacteriaceae</taxon>
        <taxon>Flavobacterium</taxon>
    </lineage>
</organism>
<proteinExistence type="predicted"/>
<reference evidence="2 3" key="1">
    <citation type="submission" date="2024-04" db="EMBL/GenBank/DDBJ databases">
        <title>Flavobacterium sp. DGU99 16S ribosomal RNA gene Genome sequencing and assembly.</title>
        <authorList>
            <person name="Park S."/>
        </authorList>
    </citation>
    <scope>NUCLEOTIDE SEQUENCE [LARGE SCALE GENOMIC DNA]</scope>
    <source>
        <strain evidence="2 3">DGU99</strain>
    </source>
</reference>
<dbReference type="EMBL" id="JBBYHU010000010">
    <property type="protein sequence ID" value="MEL1240805.1"/>
    <property type="molecule type" value="Genomic_DNA"/>
</dbReference>
<comment type="caution">
    <text evidence="2">The sequence shown here is derived from an EMBL/GenBank/DDBJ whole genome shotgun (WGS) entry which is preliminary data.</text>
</comment>
<keyword evidence="1" id="KW-0812">Transmembrane</keyword>
<sequence length="148" mass="17932">MDQTDKIKNKKGNYVGIIVFVAIVFVLLFFNYYEKHKIEEYRRTFKGQTIGFTTRYKNHSKSISIKYYFYYRERIVGSMIVYGNNSNRLSKFYKVKYNLKNPYENYIVLDEELQPDSLELVKAGFTKVKYYIYDEGRTSEYIEKSKWK</sequence>
<feature type="transmembrane region" description="Helical" evidence="1">
    <location>
        <begin position="12"/>
        <end position="33"/>
    </location>
</feature>
<evidence type="ECO:0000256" key="1">
    <source>
        <dbReference type="SAM" id="Phobius"/>
    </source>
</evidence>
<gene>
    <name evidence="2" type="ORF">AAEO59_07065</name>
</gene>
<dbReference type="Proteomes" id="UP001398556">
    <property type="component" value="Unassembled WGS sequence"/>
</dbReference>
<dbReference type="RefSeq" id="WP_341700033.1">
    <property type="nucleotide sequence ID" value="NZ_JBBYHU010000010.1"/>
</dbReference>
<evidence type="ECO:0008006" key="4">
    <source>
        <dbReference type="Google" id="ProtNLM"/>
    </source>
</evidence>
<keyword evidence="1" id="KW-0472">Membrane</keyword>
<evidence type="ECO:0000313" key="2">
    <source>
        <dbReference type="EMBL" id="MEL1240805.1"/>
    </source>
</evidence>
<accession>A0ABU9HLE1</accession>